<evidence type="ECO:0008006" key="3">
    <source>
        <dbReference type="Google" id="ProtNLM"/>
    </source>
</evidence>
<evidence type="ECO:0000313" key="1">
    <source>
        <dbReference type="EMBL" id="MFD2570253.1"/>
    </source>
</evidence>
<keyword evidence="2" id="KW-1185">Reference proteome</keyword>
<sequence length="273" mass="31039">MHQARVLFEEETAPFFQLAYPNEPLRSLIAYYFEINHTKADAQPLSIKCLPNMTGLINVSLSQVDWLSRNEFTGKQTLVSGANVFGCVTDSLESLYTAGVHEFYIKLKPGAIQQLTNLPGSELANQFAQLTDVFTLPNFSESIQNASSFADRIKITEAAFLPFTSAANTDWRYKLVQQAVAHFDTTDSLNKPQQHLYRLCHDLGVSYKSLHRHFTTVVGYSPKYCQQLIRFKRGLKQYKQYGSTYDFETIGYTDFSHFVRECKQLTQQGPSAL</sequence>
<accession>A0ABW5M296</accession>
<gene>
    <name evidence="1" type="ORF">ACFSUS_06375</name>
</gene>
<comment type="caution">
    <text evidence="1">The sequence shown here is derived from an EMBL/GenBank/DDBJ whole genome shotgun (WGS) entry which is preliminary data.</text>
</comment>
<dbReference type="RefSeq" id="WP_381520710.1">
    <property type="nucleotide sequence ID" value="NZ_JBHULN010000003.1"/>
</dbReference>
<dbReference type="EMBL" id="JBHULN010000003">
    <property type="protein sequence ID" value="MFD2570253.1"/>
    <property type="molecule type" value="Genomic_DNA"/>
</dbReference>
<dbReference type="Proteomes" id="UP001597469">
    <property type="component" value="Unassembled WGS sequence"/>
</dbReference>
<protein>
    <recommendedName>
        <fullName evidence="3">AraC family transcriptional regulator</fullName>
    </recommendedName>
</protein>
<evidence type="ECO:0000313" key="2">
    <source>
        <dbReference type="Proteomes" id="UP001597469"/>
    </source>
</evidence>
<proteinExistence type="predicted"/>
<name>A0ABW5M296_9BACT</name>
<dbReference type="Gene3D" id="1.10.10.60">
    <property type="entry name" value="Homeodomain-like"/>
    <property type="match status" value="1"/>
</dbReference>
<reference evidence="2" key="1">
    <citation type="journal article" date="2019" name="Int. J. Syst. Evol. Microbiol.">
        <title>The Global Catalogue of Microorganisms (GCM) 10K type strain sequencing project: providing services to taxonomists for standard genome sequencing and annotation.</title>
        <authorList>
            <consortium name="The Broad Institute Genomics Platform"/>
            <consortium name="The Broad Institute Genome Sequencing Center for Infectious Disease"/>
            <person name="Wu L."/>
            <person name="Ma J."/>
        </authorList>
    </citation>
    <scope>NUCLEOTIDE SEQUENCE [LARGE SCALE GENOMIC DNA]</scope>
    <source>
        <strain evidence="2">KCTC 42805</strain>
    </source>
</reference>
<organism evidence="1 2">
    <name type="scientific">Spirosoma soli</name>
    <dbReference type="NCBI Taxonomy" id="1770529"/>
    <lineage>
        <taxon>Bacteria</taxon>
        <taxon>Pseudomonadati</taxon>
        <taxon>Bacteroidota</taxon>
        <taxon>Cytophagia</taxon>
        <taxon>Cytophagales</taxon>
        <taxon>Cytophagaceae</taxon>
        <taxon>Spirosoma</taxon>
    </lineage>
</organism>